<dbReference type="GO" id="GO:0004252">
    <property type="term" value="F:serine-type endopeptidase activity"/>
    <property type="evidence" value="ECO:0007669"/>
    <property type="project" value="InterPro"/>
</dbReference>
<dbReference type="EMBL" id="JANEYF010002500">
    <property type="protein sequence ID" value="KAJ8945720.1"/>
    <property type="molecule type" value="Genomic_DNA"/>
</dbReference>
<accession>A0AAV8Y5J9</accession>
<keyword evidence="1" id="KW-1015">Disulfide bond</keyword>
<dbReference type="Gene3D" id="2.40.10.10">
    <property type="entry name" value="Trypsin-like serine proteases"/>
    <property type="match status" value="1"/>
</dbReference>
<dbReference type="PANTHER" id="PTHR24256">
    <property type="entry name" value="TRYPTASE-RELATED"/>
    <property type="match status" value="1"/>
</dbReference>
<comment type="similarity">
    <text evidence="2">Belongs to the peptidase S1 family. CLIP subfamily.</text>
</comment>
<evidence type="ECO:0000256" key="2">
    <source>
        <dbReference type="ARBA" id="ARBA00024195"/>
    </source>
</evidence>
<comment type="caution">
    <text evidence="4">The sequence shown here is derived from an EMBL/GenBank/DDBJ whole genome shotgun (WGS) entry which is preliminary data.</text>
</comment>
<protein>
    <recommendedName>
        <fullName evidence="3">Peptidase S1 domain-containing protein</fullName>
    </recommendedName>
</protein>
<dbReference type="InterPro" id="IPR043504">
    <property type="entry name" value="Peptidase_S1_PA_chymotrypsin"/>
</dbReference>
<dbReference type="InterPro" id="IPR001254">
    <property type="entry name" value="Trypsin_dom"/>
</dbReference>
<organism evidence="4 5">
    <name type="scientific">Rhamnusium bicolor</name>
    <dbReference type="NCBI Taxonomy" id="1586634"/>
    <lineage>
        <taxon>Eukaryota</taxon>
        <taxon>Metazoa</taxon>
        <taxon>Ecdysozoa</taxon>
        <taxon>Arthropoda</taxon>
        <taxon>Hexapoda</taxon>
        <taxon>Insecta</taxon>
        <taxon>Pterygota</taxon>
        <taxon>Neoptera</taxon>
        <taxon>Endopterygota</taxon>
        <taxon>Coleoptera</taxon>
        <taxon>Polyphaga</taxon>
        <taxon>Cucujiformia</taxon>
        <taxon>Chrysomeloidea</taxon>
        <taxon>Cerambycidae</taxon>
        <taxon>Lepturinae</taxon>
        <taxon>Rhagiini</taxon>
        <taxon>Rhamnusium</taxon>
    </lineage>
</organism>
<evidence type="ECO:0000256" key="1">
    <source>
        <dbReference type="ARBA" id="ARBA00023157"/>
    </source>
</evidence>
<dbReference type="Proteomes" id="UP001162156">
    <property type="component" value="Unassembled WGS sequence"/>
</dbReference>
<evidence type="ECO:0000313" key="4">
    <source>
        <dbReference type="EMBL" id="KAJ8945720.1"/>
    </source>
</evidence>
<dbReference type="Pfam" id="PF00089">
    <property type="entry name" value="Trypsin"/>
    <property type="match status" value="1"/>
</dbReference>
<dbReference type="InterPro" id="IPR033116">
    <property type="entry name" value="TRYPSIN_SER"/>
</dbReference>
<dbReference type="AlphaFoldDB" id="A0AAV8Y5J9"/>
<dbReference type="GO" id="GO:0006508">
    <property type="term" value="P:proteolysis"/>
    <property type="evidence" value="ECO:0007669"/>
    <property type="project" value="InterPro"/>
</dbReference>
<proteinExistence type="inferred from homology"/>
<dbReference type="PROSITE" id="PS50240">
    <property type="entry name" value="TRYPSIN_DOM"/>
    <property type="match status" value="1"/>
</dbReference>
<keyword evidence="5" id="KW-1185">Reference proteome</keyword>
<reference evidence="4" key="1">
    <citation type="journal article" date="2023" name="Insect Mol. Biol.">
        <title>Genome sequencing provides insights into the evolution of gene families encoding plant cell wall-degrading enzymes in longhorned beetles.</title>
        <authorList>
            <person name="Shin N.R."/>
            <person name="Okamura Y."/>
            <person name="Kirsch R."/>
            <person name="Pauchet Y."/>
        </authorList>
    </citation>
    <scope>NUCLEOTIDE SEQUENCE</scope>
    <source>
        <strain evidence="4">RBIC_L_NR</strain>
    </source>
</reference>
<dbReference type="PROSITE" id="PS00135">
    <property type="entry name" value="TRYPSIN_SER"/>
    <property type="match status" value="1"/>
</dbReference>
<dbReference type="InterPro" id="IPR051487">
    <property type="entry name" value="Ser/Thr_Proteases_Immune/Dev"/>
</dbReference>
<feature type="domain" description="Peptidase S1" evidence="3">
    <location>
        <begin position="1"/>
        <end position="105"/>
    </location>
</feature>
<dbReference type="SUPFAM" id="SSF50494">
    <property type="entry name" value="Trypsin-like serine proteases"/>
    <property type="match status" value="1"/>
</dbReference>
<evidence type="ECO:0000259" key="3">
    <source>
        <dbReference type="PROSITE" id="PS50240"/>
    </source>
</evidence>
<sequence length="106" mass="11189">MPSTLQFASLPYLNATACKTALDIVLNGAPHPLDLDTNICTGPLTGGSSICTGDSGGPLIYSRWNSTIEVIGISSWGITPCGRVGAPSVYVKIFPYLDWIRDNVSS</sequence>
<evidence type="ECO:0000313" key="5">
    <source>
        <dbReference type="Proteomes" id="UP001162156"/>
    </source>
</evidence>
<gene>
    <name evidence="4" type="ORF">NQ314_009082</name>
</gene>
<dbReference type="InterPro" id="IPR009003">
    <property type="entry name" value="Peptidase_S1_PA"/>
</dbReference>
<name>A0AAV8Y5J9_9CUCU</name>